<reference evidence="4 5" key="1">
    <citation type="submission" date="2020-08" db="EMBL/GenBank/DDBJ databases">
        <title>Genemic of Streptomyces polyaspartic.</title>
        <authorList>
            <person name="Liu W."/>
        </authorList>
    </citation>
    <scope>NUCLEOTIDE SEQUENCE [LARGE SCALE GENOMIC DNA]</scope>
    <source>
        <strain evidence="4 5">TRM66268-LWL</strain>
    </source>
</reference>
<keyword evidence="5" id="KW-1185">Reference proteome</keyword>
<dbReference type="InterPro" id="IPR002397">
    <property type="entry name" value="Cyt_P450_B"/>
</dbReference>
<organism evidence="4 5">
    <name type="scientific">Streptomyces polyasparticus</name>
    <dbReference type="NCBI Taxonomy" id="2767826"/>
    <lineage>
        <taxon>Bacteria</taxon>
        <taxon>Bacillati</taxon>
        <taxon>Actinomycetota</taxon>
        <taxon>Actinomycetes</taxon>
        <taxon>Kitasatosporales</taxon>
        <taxon>Streptomycetaceae</taxon>
        <taxon>Streptomyces</taxon>
    </lineage>
</organism>
<gene>
    <name evidence="4" type="ORF">H9Y04_24635</name>
</gene>
<proteinExistence type="inferred from homology"/>
<dbReference type="InterPro" id="IPR001128">
    <property type="entry name" value="Cyt_P450"/>
</dbReference>
<feature type="region of interest" description="Disordered" evidence="3">
    <location>
        <begin position="1"/>
        <end position="26"/>
    </location>
</feature>
<keyword evidence="2" id="KW-0560">Oxidoreductase</keyword>
<dbReference type="RefSeq" id="WP_187816201.1">
    <property type="nucleotide sequence ID" value="NZ_JACTVJ010000012.1"/>
</dbReference>
<comment type="caution">
    <text evidence="4">The sequence shown here is derived from an EMBL/GenBank/DDBJ whole genome shotgun (WGS) entry which is preliminary data.</text>
</comment>
<dbReference type="InterPro" id="IPR017972">
    <property type="entry name" value="Cyt_P450_CS"/>
</dbReference>
<dbReference type="Pfam" id="PF00067">
    <property type="entry name" value="p450"/>
    <property type="match status" value="1"/>
</dbReference>
<evidence type="ECO:0000256" key="1">
    <source>
        <dbReference type="ARBA" id="ARBA00010617"/>
    </source>
</evidence>
<dbReference type="InterPro" id="IPR036396">
    <property type="entry name" value="Cyt_P450_sf"/>
</dbReference>
<evidence type="ECO:0000313" key="4">
    <source>
        <dbReference type="EMBL" id="MBC9715734.1"/>
    </source>
</evidence>
<dbReference type="PRINTS" id="PR00385">
    <property type="entry name" value="P450"/>
</dbReference>
<dbReference type="Gene3D" id="1.10.630.10">
    <property type="entry name" value="Cytochrome P450"/>
    <property type="match status" value="1"/>
</dbReference>
<keyword evidence="2" id="KW-0479">Metal-binding</keyword>
<comment type="similarity">
    <text evidence="1 2">Belongs to the cytochrome P450 family.</text>
</comment>
<dbReference type="PANTHER" id="PTHR46696">
    <property type="entry name" value="P450, PUTATIVE (EUROFUNG)-RELATED"/>
    <property type="match status" value="1"/>
</dbReference>
<accession>A0ABR7SLL0</accession>
<evidence type="ECO:0000256" key="2">
    <source>
        <dbReference type="RuleBase" id="RU000461"/>
    </source>
</evidence>
<name>A0ABR7SLL0_9ACTN</name>
<keyword evidence="2" id="KW-0503">Monooxygenase</keyword>
<dbReference type="PRINTS" id="PR00359">
    <property type="entry name" value="BP450"/>
</dbReference>
<protein>
    <submittedName>
        <fullName evidence="4">Cytochrome P450</fullName>
    </submittedName>
</protein>
<dbReference type="PROSITE" id="PS00086">
    <property type="entry name" value="CYTOCHROME_P450"/>
    <property type="match status" value="1"/>
</dbReference>
<evidence type="ECO:0000256" key="3">
    <source>
        <dbReference type="SAM" id="MobiDB-lite"/>
    </source>
</evidence>
<keyword evidence="2" id="KW-0349">Heme</keyword>
<evidence type="ECO:0000313" key="5">
    <source>
        <dbReference type="Proteomes" id="UP000642284"/>
    </source>
</evidence>
<dbReference type="Proteomes" id="UP000642284">
    <property type="component" value="Unassembled WGS sequence"/>
</dbReference>
<feature type="compositionally biased region" description="Low complexity" evidence="3">
    <location>
        <begin position="1"/>
        <end position="12"/>
    </location>
</feature>
<sequence>MAVDSSSTVSDAAGDDGGAYPFEPGPFGSCPAAYRRRRKDAPVSTIALPSGDEVLLVTRYDDIREVHTNPDFSRNLRYPGAPRMLATADFGEDPNSLINMDPPEHARLRRIVQGAFTPRAAEKWRPQIRAIAEELLDEVIAAGPPADLRTAFAFPLPMEVICRLLGVPPKDSTLFRGWPETLLSLTGGSAAQERLEAGIAFATYVDELVADHRRAAAARPSPRPDLIDELLNARDEDADQLGAAELTNMVRGLIIAGHETTANAFTRGVLALLRHPQQLAALREHPELLAGAVEEVLRAEIPGHGALLRVAKRDVRLPSGGQVRTGQGVLAPFVAANQDPDRFTEPEAFDIARTDNRHLSFGIGPHYCLGANLARVELQVALEVLVTRLPNLRLAVAEEELSWAAGSRVCGLDALPVTW</sequence>
<dbReference type="EMBL" id="JACTVJ010000012">
    <property type="protein sequence ID" value="MBC9715734.1"/>
    <property type="molecule type" value="Genomic_DNA"/>
</dbReference>
<dbReference type="PANTHER" id="PTHR46696:SF6">
    <property type="entry name" value="P450, PUTATIVE (EUROFUNG)-RELATED"/>
    <property type="match status" value="1"/>
</dbReference>
<keyword evidence="2" id="KW-0408">Iron</keyword>
<dbReference type="SUPFAM" id="SSF48264">
    <property type="entry name" value="Cytochrome P450"/>
    <property type="match status" value="1"/>
</dbReference>
<dbReference type="CDD" id="cd11031">
    <property type="entry name" value="Cyp158A-like"/>
    <property type="match status" value="1"/>
</dbReference>